<feature type="region of interest" description="Disordered" evidence="19">
    <location>
        <begin position="293"/>
        <end position="427"/>
    </location>
</feature>
<evidence type="ECO:0000256" key="3">
    <source>
        <dbReference type="ARBA" id="ARBA00001941"/>
    </source>
</evidence>
<evidence type="ECO:0000256" key="16">
    <source>
        <dbReference type="ARBA" id="ARBA00029933"/>
    </source>
</evidence>
<dbReference type="PROSITE" id="PS01086">
    <property type="entry name" value="RIBUL_P_3_EPIMER_2"/>
    <property type="match status" value="1"/>
</dbReference>
<dbReference type="InterPro" id="IPR026590">
    <property type="entry name" value="Ssirtuin_cat_dom"/>
</dbReference>
<dbReference type="Pfam" id="PF02146">
    <property type="entry name" value="SIR2"/>
    <property type="match status" value="1"/>
</dbReference>
<accession>A0A0G4LDH4</accession>
<evidence type="ECO:0000256" key="19">
    <source>
        <dbReference type="SAM" id="MobiDB-lite"/>
    </source>
</evidence>
<dbReference type="NCBIfam" id="NF004076">
    <property type="entry name" value="PRK05581.1-4"/>
    <property type="match status" value="1"/>
</dbReference>
<proteinExistence type="inferred from homology"/>
<dbReference type="CDD" id="cd00429">
    <property type="entry name" value="RPE"/>
    <property type="match status" value="1"/>
</dbReference>
<reference evidence="21 22" key="1">
    <citation type="submission" date="2015-05" db="EMBL/GenBank/DDBJ databases">
        <authorList>
            <person name="Wang D.B."/>
            <person name="Wang M."/>
        </authorList>
    </citation>
    <scope>NUCLEOTIDE SEQUENCE [LARGE SCALE GENOMIC DNA]</scope>
    <source>
        <strain evidence="21">VL1</strain>
    </source>
</reference>
<evidence type="ECO:0000256" key="7">
    <source>
        <dbReference type="ARBA" id="ARBA00006924"/>
    </source>
</evidence>
<feature type="compositionally biased region" description="Basic residues" evidence="19">
    <location>
        <begin position="884"/>
        <end position="899"/>
    </location>
</feature>
<dbReference type="InterPro" id="IPR026591">
    <property type="entry name" value="Sirtuin_cat_small_dom_sf"/>
</dbReference>
<feature type="compositionally biased region" description="Low complexity" evidence="19">
    <location>
        <begin position="842"/>
        <end position="855"/>
    </location>
</feature>
<feature type="binding site" evidence="18">
    <location>
        <position position="635"/>
    </location>
    <ligand>
        <name>Zn(2+)</name>
        <dbReference type="ChEBI" id="CHEBI:29105"/>
    </ligand>
</feature>
<feature type="binding site" evidence="18">
    <location>
        <position position="657"/>
    </location>
    <ligand>
        <name>Zn(2+)</name>
        <dbReference type="ChEBI" id="CHEBI:29105"/>
    </ligand>
</feature>
<comment type="cofactor">
    <cofactor evidence="2">
        <name>Mn(2+)</name>
        <dbReference type="ChEBI" id="CHEBI:29035"/>
    </cofactor>
</comment>
<dbReference type="InterPro" id="IPR011060">
    <property type="entry name" value="RibuloseP-bd_barrel"/>
</dbReference>
<evidence type="ECO:0000256" key="5">
    <source>
        <dbReference type="ARBA" id="ARBA00001954"/>
    </source>
</evidence>
<dbReference type="EC" id="5.1.3.1" evidence="9"/>
<evidence type="ECO:0000256" key="14">
    <source>
        <dbReference type="ARBA" id="ARBA00023235"/>
    </source>
</evidence>
<feature type="binding site" evidence="18">
    <location>
        <position position="632"/>
    </location>
    <ligand>
        <name>Zn(2+)</name>
        <dbReference type="ChEBI" id="CHEBI:29105"/>
    </ligand>
</feature>
<evidence type="ECO:0000256" key="17">
    <source>
        <dbReference type="ARBA" id="ARBA00030599"/>
    </source>
</evidence>
<comment type="similarity">
    <text evidence="7">Belongs to the sirtuin family. Class I subfamily.</text>
</comment>
<evidence type="ECO:0000313" key="22">
    <source>
        <dbReference type="Proteomes" id="UP000044602"/>
    </source>
</evidence>
<evidence type="ECO:0000256" key="13">
    <source>
        <dbReference type="ARBA" id="ARBA00023027"/>
    </source>
</evidence>
<dbReference type="STRING" id="100787.A0A0G4LDH4"/>
<dbReference type="Gene3D" id="3.20.20.70">
    <property type="entry name" value="Aldolase class I"/>
    <property type="match status" value="1"/>
</dbReference>
<dbReference type="Pfam" id="PF00834">
    <property type="entry name" value="Ribul_P_3_epim"/>
    <property type="match status" value="1"/>
</dbReference>
<protein>
    <recommendedName>
        <fullName evidence="10">Ribulose-phosphate 3-epimerase</fullName>
        <ecNumber evidence="9">5.1.3.1</ecNumber>
    </recommendedName>
    <alternativeName>
        <fullName evidence="17">Pentose-5-phosphate 3-epimerase</fullName>
    </alternativeName>
    <alternativeName>
        <fullName evidence="16">RPE</fullName>
    </alternativeName>
</protein>
<dbReference type="SUPFAM" id="SSF51366">
    <property type="entry name" value="Ribulose-phoshate binding barrel"/>
    <property type="match status" value="1"/>
</dbReference>
<dbReference type="EMBL" id="CVQH01011112">
    <property type="protein sequence ID" value="CRK19750.1"/>
    <property type="molecule type" value="Genomic_DNA"/>
</dbReference>
<dbReference type="GO" id="GO:0005975">
    <property type="term" value="P:carbohydrate metabolic process"/>
    <property type="evidence" value="ECO:0007669"/>
    <property type="project" value="InterPro"/>
</dbReference>
<evidence type="ECO:0000256" key="10">
    <source>
        <dbReference type="ARBA" id="ARBA00013920"/>
    </source>
</evidence>
<dbReference type="Proteomes" id="UP000044602">
    <property type="component" value="Unassembled WGS sequence"/>
</dbReference>
<name>A0A0G4LDH4_VERLO</name>
<evidence type="ECO:0000256" key="1">
    <source>
        <dbReference type="ARBA" id="ARBA00001782"/>
    </source>
</evidence>
<dbReference type="PROSITE" id="PS01085">
    <property type="entry name" value="RIBUL_P_3_EPIMER_1"/>
    <property type="match status" value="1"/>
</dbReference>
<comment type="cofactor">
    <cofactor evidence="4">
        <name>Zn(2+)</name>
        <dbReference type="ChEBI" id="CHEBI:29105"/>
    </cofactor>
</comment>
<comment type="similarity">
    <text evidence="8">Belongs to the ribulose-phosphate 3-epimerase family.</text>
</comment>
<keyword evidence="12 18" id="KW-0479">Metal-binding</keyword>
<evidence type="ECO:0000256" key="4">
    <source>
        <dbReference type="ARBA" id="ARBA00001947"/>
    </source>
</evidence>
<sequence length="1048" mass="114554">MDRRLTCTIKANGKYSPVGDRTNASTPRLNTTIHQTLRTRIKKFTMAPKAIIAPSILAADFADLGHECSRTIKNGADWLHVDIMDGHFVPNITFGPPVVVKVRSHVQQPTEKFAKGTFDCHMMIAEPKKWVKEFKKAGCDLYCFHYEAAHSSDAESPETTSDKKTSPKALIKYIHQQGMLAGIALKPATSVDVLWEILENPDQEERPDMVLIMTVEPGFGGQKFMASELPKVQALREKYPDLNIEVDGGLGPGTIDQAADAGANVIVAGSAVFGAKDPVEVISLLRDAVDKRSGKLSTHDRHDPDHPDSDQDTTMNSLPDGGQPRPRDDDQMDCDNESLRERASSAIPTDRDCHDESDCDRSRNPDFDAVPSSPLSELAKTPPLFSSPLAVHDPADRYPSPSMTSLSSSSALASGCQSPSRADMPLASPLASDTINISSFAEMATSAPSERPRKRRKIAAPKERTTEYLDFDKVRDNGFDAESDRKLDRLIDTLRYQKKIVVIAGAGISVSAGIPDFRSKQGLFATLPNEHKMKGSGKHLFDASVYKHDETTEKFHKMVCDLATMVKSAKPTKFHHLLASLAAEGRLMRLYTQNVDCVDTNMPPLKTTVPLNRKGPWPKTIQLHGSVEHMNCSKCGQITPLNTELFVGHEAPLCAECTEMDTVRTIHGGKRSHGIGRLRPRMVLYNEYNPDEEAIGNVSSSDLKGRPDAVIVVGTSLKIPGVRRLVKELCQATRNKRGGFTAWINLDSEPQHNDFKDCWDLVVRGKSDDVAHFAQLPPYDVPSADPSDILNEEDNKVREQWLQRDKVEVQLSQSSHNTSLPKPEFEALTETQANATKVQGIPTPSTSPRLLPTLPGKKAGKSRQSKLAFGATPVASSDSEAPSKKRKRAPAKKSGKQAKKAAEPPKNAVPQTFRAVKNRALVTPVQAKQEKEVKQEVTNELPTLRPQQPSSRSPVAYTAQKSFRKNEADSLMSSPLLPALKDMPCDLATLPTTPAHTQRGTSPLDGRSSPCIGVSTDSCLGSIVAAASEGPRIISPSSKPRGMEGLIN</sequence>
<feature type="domain" description="Deacetylase sirtuin-type" evidence="20">
    <location>
        <begin position="480"/>
        <end position="796"/>
    </location>
</feature>
<comment type="cofactor">
    <cofactor evidence="5">
        <name>Fe(2+)</name>
        <dbReference type="ChEBI" id="CHEBI:29033"/>
    </cofactor>
</comment>
<comment type="pathway">
    <text evidence="6">Carbohydrate degradation; pentose phosphate pathway; D-xylulose 5-phosphate from D-ribulose 5-phosphate (non-oxidative stage): step 1/1.</text>
</comment>
<comment type="catalytic activity">
    <reaction evidence="1">
        <text>D-ribulose 5-phosphate = D-xylulose 5-phosphate</text>
        <dbReference type="Rhea" id="RHEA:13677"/>
        <dbReference type="ChEBI" id="CHEBI:57737"/>
        <dbReference type="ChEBI" id="CHEBI:58121"/>
        <dbReference type="EC" id="5.1.3.1"/>
    </reaction>
</comment>
<keyword evidence="15" id="KW-0170">Cobalt</keyword>
<dbReference type="Gene3D" id="3.30.1600.10">
    <property type="entry name" value="SIR2/SIRT2 'Small Domain"/>
    <property type="match status" value="1"/>
</dbReference>
<feature type="region of interest" description="Disordered" evidence="19">
    <location>
        <begin position="442"/>
        <end position="462"/>
    </location>
</feature>
<evidence type="ECO:0000256" key="2">
    <source>
        <dbReference type="ARBA" id="ARBA00001936"/>
    </source>
</evidence>
<dbReference type="GO" id="GO:0006098">
    <property type="term" value="P:pentose-phosphate shunt"/>
    <property type="evidence" value="ECO:0007669"/>
    <property type="project" value="UniProtKB-UniPathway"/>
</dbReference>
<feature type="compositionally biased region" description="Basic and acidic residues" evidence="19">
    <location>
        <begin position="293"/>
        <end position="309"/>
    </location>
</feature>
<dbReference type="GO" id="GO:0004750">
    <property type="term" value="F:D-ribulose-phosphate 3-epimerase activity"/>
    <property type="evidence" value="ECO:0007669"/>
    <property type="project" value="UniProtKB-EC"/>
</dbReference>
<dbReference type="InterPro" id="IPR003000">
    <property type="entry name" value="Sirtuin"/>
</dbReference>
<evidence type="ECO:0000259" key="20">
    <source>
        <dbReference type="PROSITE" id="PS50305"/>
    </source>
</evidence>
<dbReference type="InterPro" id="IPR029035">
    <property type="entry name" value="DHS-like_NAD/FAD-binding_dom"/>
</dbReference>
<dbReference type="GO" id="GO:0046872">
    <property type="term" value="F:metal ion binding"/>
    <property type="evidence" value="ECO:0007669"/>
    <property type="project" value="UniProtKB-KW"/>
</dbReference>
<dbReference type="HAMAP" id="MF_02227">
    <property type="entry name" value="RPE"/>
    <property type="match status" value="1"/>
</dbReference>
<gene>
    <name evidence="21" type="ORF">BN1708_000415</name>
</gene>
<feature type="compositionally biased region" description="Basic and acidic residues" evidence="19">
    <location>
        <begin position="337"/>
        <end position="366"/>
    </location>
</feature>
<feature type="compositionally biased region" description="Low complexity" evidence="19">
    <location>
        <begin position="400"/>
        <end position="420"/>
    </location>
</feature>
<dbReference type="InterPro" id="IPR013785">
    <property type="entry name" value="Aldolase_TIM"/>
</dbReference>
<dbReference type="FunFam" id="3.20.20.70:FF:000130">
    <property type="entry name" value="Ribulose-phosphate 3-epimerase"/>
    <property type="match status" value="1"/>
</dbReference>
<evidence type="ECO:0000256" key="6">
    <source>
        <dbReference type="ARBA" id="ARBA00005016"/>
    </source>
</evidence>
<dbReference type="GO" id="GO:0070403">
    <property type="term" value="F:NAD+ binding"/>
    <property type="evidence" value="ECO:0007669"/>
    <property type="project" value="InterPro"/>
</dbReference>
<dbReference type="PROSITE" id="PS50305">
    <property type="entry name" value="SIRTUIN"/>
    <property type="match status" value="1"/>
</dbReference>
<comment type="cofactor">
    <cofactor evidence="3">
        <name>Co(2+)</name>
        <dbReference type="ChEBI" id="CHEBI:48828"/>
    </cofactor>
</comment>
<organism evidence="21 22">
    <name type="scientific">Verticillium longisporum</name>
    <name type="common">Verticillium dahliae var. longisporum</name>
    <dbReference type="NCBI Taxonomy" id="100787"/>
    <lineage>
        <taxon>Eukaryota</taxon>
        <taxon>Fungi</taxon>
        <taxon>Dikarya</taxon>
        <taxon>Ascomycota</taxon>
        <taxon>Pezizomycotina</taxon>
        <taxon>Sordariomycetes</taxon>
        <taxon>Hypocreomycetidae</taxon>
        <taxon>Glomerellales</taxon>
        <taxon>Plectosphaerellaceae</taxon>
        <taxon>Verticillium</taxon>
    </lineage>
</organism>
<evidence type="ECO:0000256" key="12">
    <source>
        <dbReference type="ARBA" id="ARBA00022723"/>
    </source>
</evidence>
<evidence type="ECO:0000313" key="21">
    <source>
        <dbReference type="EMBL" id="CRK19750.1"/>
    </source>
</evidence>
<dbReference type="InterPro" id="IPR026019">
    <property type="entry name" value="Ribul_P_3_epim"/>
</dbReference>
<dbReference type="PANTHER" id="PTHR11749">
    <property type="entry name" value="RIBULOSE-5-PHOSPHATE-3-EPIMERASE"/>
    <property type="match status" value="1"/>
</dbReference>
<feature type="region of interest" description="Disordered" evidence="19">
    <location>
        <begin position="835"/>
        <end position="907"/>
    </location>
</feature>
<evidence type="ECO:0000256" key="11">
    <source>
        <dbReference type="ARBA" id="ARBA00022679"/>
    </source>
</evidence>
<dbReference type="UniPathway" id="UPA00115">
    <property type="reaction ID" value="UER00411"/>
</dbReference>
<keyword evidence="14" id="KW-0413">Isomerase</keyword>
<feature type="active site" description="Proton acceptor" evidence="18">
    <location>
        <position position="624"/>
    </location>
</feature>
<keyword evidence="18" id="KW-0862">Zinc</keyword>
<evidence type="ECO:0000256" key="8">
    <source>
        <dbReference type="ARBA" id="ARBA00009541"/>
    </source>
</evidence>
<dbReference type="SUPFAM" id="SSF52467">
    <property type="entry name" value="DHS-like NAD/FAD-binding domain"/>
    <property type="match status" value="1"/>
</dbReference>
<keyword evidence="22" id="KW-1185">Reference proteome</keyword>
<evidence type="ECO:0000256" key="18">
    <source>
        <dbReference type="PROSITE-ProRule" id="PRU00236"/>
    </source>
</evidence>
<dbReference type="Gene3D" id="3.40.50.1220">
    <property type="entry name" value="TPP-binding domain"/>
    <property type="match status" value="1"/>
</dbReference>
<feature type="binding site" evidence="18">
    <location>
        <position position="654"/>
    </location>
    <ligand>
        <name>Zn(2+)</name>
        <dbReference type="ChEBI" id="CHEBI:29105"/>
    </ligand>
</feature>
<evidence type="ECO:0000256" key="15">
    <source>
        <dbReference type="ARBA" id="ARBA00023285"/>
    </source>
</evidence>
<dbReference type="InterPro" id="IPR000056">
    <property type="entry name" value="Ribul_P_3_epim-like"/>
</dbReference>
<evidence type="ECO:0000256" key="9">
    <source>
        <dbReference type="ARBA" id="ARBA00013188"/>
    </source>
</evidence>
<keyword evidence="13" id="KW-0520">NAD</keyword>
<dbReference type="AlphaFoldDB" id="A0A0G4LDH4"/>
<dbReference type="GO" id="GO:0016740">
    <property type="term" value="F:transferase activity"/>
    <property type="evidence" value="ECO:0007669"/>
    <property type="project" value="UniProtKB-KW"/>
</dbReference>
<keyword evidence="11" id="KW-0808">Transferase</keyword>